<dbReference type="AlphaFoldDB" id="A0A4R2JV09"/>
<evidence type="ECO:0000256" key="1">
    <source>
        <dbReference type="SAM" id="Phobius"/>
    </source>
</evidence>
<keyword evidence="1" id="KW-0812">Transmembrane</keyword>
<feature type="transmembrane region" description="Helical" evidence="1">
    <location>
        <begin position="56"/>
        <end position="74"/>
    </location>
</feature>
<gene>
    <name evidence="2" type="ORF">EV192_1021022</name>
</gene>
<dbReference type="EMBL" id="SLWS01000002">
    <property type="protein sequence ID" value="TCO62882.1"/>
    <property type="molecule type" value="Genomic_DNA"/>
</dbReference>
<dbReference type="Proteomes" id="UP000295680">
    <property type="component" value="Unassembled WGS sequence"/>
</dbReference>
<reference evidence="2 3" key="1">
    <citation type="submission" date="2019-03" db="EMBL/GenBank/DDBJ databases">
        <title>Genomic Encyclopedia of Type Strains, Phase IV (KMG-IV): sequencing the most valuable type-strain genomes for metagenomic binning, comparative biology and taxonomic classification.</title>
        <authorList>
            <person name="Goeker M."/>
        </authorList>
    </citation>
    <scope>NUCLEOTIDE SEQUENCE [LARGE SCALE GENOMIC DNA]</scope>
    <source>
        <strain evidence="2 3">DSM 45934</strain>
    </source>
</reference>
<name>A0A4R2JV09_9PSEU</name>
<keyword evidence="3" id="KW-1185">Reference proteome</keyword>
<evidence type="ECO:0000313" key="2">
    <source>
        <dbReference type="EMBL" id="TCO62882.1"/>
    </source>
</evidence>
<evidence type="ECO:0000313" key="3">
    <source>
        <dbReference type="Proteomes" id="UP000295680"/>
    </source>
</evidence>
<feature type="transmembrane region" description="Helical" evidence="1">
    <location>
        <begin position="21"/>
        <end position="44"/>
    </location>
</feature>
<accession>A0A4R2JV09</accession>
<keyword evidence="1" id="KW-1133">Transmembrane helix</keyword>
<keyword evidence="1" id="KW-0472">Membrane</keyword>
<protein>
    <submittedName>
        <fullName evidence="2">Uncharacterized protein</fullName>
    </submittedName>
</protein>
<sequence>MIVNEPPTSSGVSDDDRPWTLRTLVIGVIAGVAAAFAAVPTWVVVKQIAAGLGGPLVPVSAAVVISGTVFWKAVDMLRRNVR</sequence>
<comment type="caution">
    <text evidence="2">The sequence shown here is derived from an EMBL/GenBank/DDBJ whole genome shotgun (WGS) entry which is preliminary data.</text>
</comment>
<organism evidence="2 3">
    <name type="scientific">Actinocrispum wychmicini</name>
    <dbReference type="NCBI Taxonomy" id="1213861"/>
    <lineage>
        <taxon>Bacteria</taxon>
        <taxon>Bacillati</taxon>
        <taxon>Actinomycetota</taxon>
        <taxon>Actinomycetes</taxon>
        <taxon>Pseudonocardiales</taxon>
        <taxon>Pseudonocardiaceae</taxon>
        <taxon>Actinocrispum</taxon>
    </lineage>
</organism>
<proteinExistence type="predicted"/>